<keyword evidence="3" id="KW-0597">Phosphoprotein</keyword>
<evidence type="ECO:0000313" key="9">
    <source>
        <dbReference type="EMBL" id="GAF80361.1"/>
    </source>
</evidence>
<dbReference type="Gene3D" id="1.10.287.130">
    <property type="match status" value="1"/>
</dbReference>
<dbReference type="SMART" id="SM00388">
    <property type="entry name" value="HisKA"/>
    <property type="match status" value="1"/>
</dbReference>
<dbReference type="SUPFAM" id="SSF55785">
    <property type="entry name" value="PYP-like sensor domain (PAS domain)"/>
    <property type="match status" value="1"/>
</dbReference>
<comment type="catalytic activity">
    <reaction evidence="1">
        <text>ATP + protein L-histidine = ADP + protein N-phospho-L-histidine.</text>
        <dbReference type="EC" id="2.7.13.3"/>
    </reaction>
</comment>
<dbReference type="InterPro" id="IPR013655">
    <property type="entry name" value="PAS_fold_3"/>
</dbReference>
<dbReference type="EC" id="2.7.13.3" evidence="2"/>
<dbReference type="PANTHER" id="PTHR43304:SF1">
    <property type="entry name" value="PAC DOMAIN-CONTAINING PROTEIN"/>
    <property type="match status" value="1"/>
</dbReference>
<dbReference type="AlphaFoldDB" id="X0SYZ6"/>
<organism evidence="9">
    <name type="scientific">marine sediment metagenome</name>
    <dbReference type="NCBI Taxonomy" id="412755"/>
    <lineage>
        <taxon>unclassified sequences</taxon>
        <taxon>metagenomes</taxon>
        <taxon>ecological metagenomes</taxon>
    </lineage>
</organism>
<dbReference type="CDD" id="cd00130">
    <property type="entry name" value="PAS"/>
    <property type="match status" value="1"/>
</dbReference>
<feature type="coiled-coil region" evidence="6">
    <location>
        <begin position="7"/>
        <end position="44"/>
    </location>
</feature>
<dbReference type="NCBIfam" id="TIGR00229">
    <property type="entry name" value="sensory_box"/>
    <property type="match status" value="1"/>
</dbReference>
<evidence type="ECO:0000256" key="2">
    <source>
        <dbReference type="ARBA" id="ARBA00012438"/>
    </source>
</evidence>
<feature type="non-terminal residue" evidence="9">
    <location>
        <position position="257"/>
    </location>
</feature>
<keyword evidence="4" id="KW-0808">Transferase</keyword>
<dbReference type="Pfam" id="PF00512">
    <property type="entry name" value="HisKA"/>
    <property type="match status" value="1"/>
</dbReference>
<dbReference type="Gene3D" id="3.30.450.20">
    <property type="entry name" value="PAS domain"/>
    <property type="match status" value="1"/>
</dbReference>
<proteinExistence type="predicted"/>
<evidence type="ECO:0000256" key="3">
    <source>
        <dbReference type="ARBA" id="ARBA00022553"/>
    </source>
</evidence>
<dbReference type="GO" id="GO:0000155">
    <property type="term" value="F:phosphorelay sensor kinase activity"/>
    <property type="evidence" value="ECO:0007669"/>
    <property type="project" value="InterPro"/>
</dbReference>
<evidence type="ECO:0000256" key="4">
    <source>
        <dbReference type="ARBA" id="ARBA00022679"/>
    </source>
</evidence>
<feature type="domain" description="PAC" evidence="8">
    <location>
        <begin position="107"/>
        <end position="157"/>
    </location>
</feature>
<dbReference type="EMBL" id="BARS01008546">
    <property type="protein sequence ID" value="GAF80361.1"/>
    <property type="molecule type" value="Genomic_DNA"/>
</dbReference>
<keyword evidence="6" id="KW-0175">Coiled coil</keyword>
<sequence>MARKPTYEELEQRVKELEKEALEHKRVEEVLRESEEKYSKLVENSLTGIYIDQDEKIVFANNRFADIYRYPREELIGIESWRLVHPEDRSLTDKTRARRLKGEEAPPEYEARGLTKNGETIWIKRRNTSIEYKGRPAILGNAVNITEQKQAEEQLRKINEELKNFVHVVSHDLKTPIISIQGFSSRLLKNYQEKLGEKGRVYLEHIKTSGRRMEVLVSDLLTLSKIGRVVSDLKDISSHEIVKNLTSDLQDRVKEKG</sequence>
<evidence type="ECO:0000256" key="5">
    <source>
        <dbReference type="ARBA" id="ARBA00022777"/>
    </source>
</evidence>
<evidence type="ECO:0000256" key="6">
    <source>
        <dbReference type="SAM" id="Coils"/>
    </source>
</evidence>
<dbReference type="InterPro" id="IPR035965">
    <property type="entry name" value="PAS-like_dom_sf"/>
</dbReference>
<dbReference type="SUPFAM" id="SSF47384">
    <property type="entry name" value="Homodimeric domain of signal transducing histidine kinase"/>
    <property type="match status" value="1"/>
</dbReference>
<name>X0SYZ6_9ZZZZ</name>
<keyword evidence="5" id="KW-0418">Kinase</keyword>
<dbReference type="PROSITE" id="PS50113">
    <property type="entry name" value="PAC"/>
    <property type="match status" value="1"/>
</dbReference>
<gene>
    <name evidence="9" type="ORF">S01H1_16269</name>
</gene>
<protein>
    <recommendedName>
        <fullName evidence="2">histidine kinase</fullName>
        <ecNumber evidence="2">2.7.13.3</ecNumber>
    </recommendedName>
</protein>
<dbReference type="InterPro" id="IPR052162">
    <property type="entry name" value="Sensor_kinase/Photoreceptor"/>
</dbReference>
<dbReference type="PANTHER" id="PTHR43304">
    <property type="entry name" value="PHYTOCHROME-LIKE PROTEIN CPH1"/>
    <property type="match status" value="1"/>
</dbReference>
<dbReference type="InterPro" id="IPR000700">
    <property type="entry name" value="PAS-assoc_C"/>
</dbReference>
<feature type="domain" description="PAS" evidence="7">
    <location>
        <begin position="34"/>
        <end position="103"/>
    </location>
</feature>
<accession>X0SYZ6</accession>
<dbReference type="PROSITE" id="PS50112">
    <property type="entry name" value="PAS"/>
    <property type="match status" value="1"/>
</dbReference>
<comment type="caution">
    <text evidence="9">The sequence shown here is derived from an EMBL/GenBank/DDBJ whole genome shotgun (WGS) entry which is preliminary data.</text>
</comment>
<evidence type="ECO:0000259" key="8">
    <source>
        <dbReference type="PROSITE" id="PS50113"/>
    </source>
</evidence>
<dbReference type="SMART" id="SM00091">
    <property type="entry name" value="PAS"/>
    <property type="match status" value="1"/>
</dbReference>
<evidence type="ECO:0000256" key="1">
    <source>
        <dbReference type="ARBA" id="ARBA00000085"/>
    </source>
</evidence>
<dbReference type="CDD" id="cd00082">
    <property type="entry name" value="HisKA"/>
    <property type="match status" value="1"/>
</dbReference>
<dbReference type="InterPro" id="IPR003661">
    <property type="entry name" value="HisK_dim/P_dom"/>
</dbReference>
<dbReference type="InterPro" id="IPR036097">
    <property type="entry name" value="HisK_dim/P_sf"/>
</dbReference>
<dbReference type="Pfam" id="PF08447">
    <property type="entry name" value="PAS_3"/>
    <property type="match status" value="1"/>
</dbReference>
<dbReference type="InterPro" id="IPR000014">
    <property type="entry name" value="PAS"/>
</dbReference>
<evidence type="ECO:0000259" key="7">
    <source>
        <dbReference type="PROSITE" id="PS50112"/>
    </source>
</evidence>
<reference evidence="9" key="1">
    <citation type="journal article" date="2014" name="Front. Microbiol.">
        <title>High frequency of phylogenetically diverse reductive dehalogenase-homologous genes in deep subseafloor sedimentary metagenomes.</title>
        <authorList>
            <person name="Kawai M."/>
            <person name="Futagami T."/>
            <person name="Toyoda A."/>
            <person name="Takaki Y."/>
            <person name="Nishi S."/>
            <person name="Hori S."/>
            <person name="Arai W."/>
            <person name="Tsubouchi T."/>
            <person name="Morono Y."/>
            <person name="Uchiyama I."/>
            <person name="Ito T."/>
            <person name="Fujiyama A."/>
            <person name="Inagaki F."/>
            <person name="Takami H."/>
        </authorList>
    </citation>
    <scope>NUCLEOTIDE SEQUENCE</scope>
    <source>
        <strain evidence="9">Expedition CK06-06</strain>
    </source>
</reference>